<proteinExistence type="predicted"/>
<name>A0ACB9KBI5_9ASTR</name>
<dbReference type="Proteomes" id="UP001056120">
    <property type="component" value="Linkage Group LG01"/>
</dbReference>
<organism evidence="1 2">
    <name type="scientific">Smallanthus sonchifolius</name>
    <dbReference type="NCBI Taxonomy" id="185202"/>
    <lineage>
        <taxon>Eukaryota</taxon>
        <taxon>Viridiplantae</taxon>
        <taxon>Streptophyta</taxon>
        <taxon>Embryophyta</taxon>
        <taxon>Tracheophyta</taxon>
        <taxon>Spermatophyta</taxon>
        <taxon>Magnoliopsida</taxon>
        <taxon>eudicotyledons</taxon>
        <taxon>Gunneridae</taxon>
        <taxon>Pentapetalae</taxon>
        <taxon>asterids</taxon>
        <taxon>campanulids</taxon>
        <taxon>Asterales</taxon>
        <taxon>Asteraceae</taxon>
        <taxon>Asteroideae</taxon>
        <taxon>Heliantheae alliance</taxon>
        <taxon>Millerieae</taxon>
        <taxon>Smallanthus</taxon>
    </lineage>
</organism>
<sequence>MLTSETASNVTSPRTNKLSPFSPSSGGLRLAEASAAEEQAANAVWQAAQAQAANPEEIKAVSDDSQHAESNSEGGDTEGDVRLHSRAVCFLTLMQF</sequence>
<keyword evidence="2" id="KW-1185">Reference proteome</keyword>
<protein>
    <submittedName>
        <fullName evidence="1">Uncharacterized protein</fullName>
    </submittedName>
</protein>
<dbReference type="EMBL" id="CM042018">
    <property type="protein sequence ID" value="KAI3829612.1"/>
    <property type="molecule type" value="Genomic_DNA"/>
</dbReference>
<evidence type="ECO:0000313" key="2">
    <source>
        <dbReference type="Proteomes" id="UP001056120"/>
    </source>
</evidence>
<evidence type="ECO:0000313" key="1">
    <source>
        <dbReference type="EMBL" id="KAI3829612.1"/>
    </source>
</evidence>
<gene>
    <name evidence="1" type="ORF">L1987_03739</name>
</gene>
<accession>A0ACB9KBI5</accession>
<comment type="caution">
    <text evidence="1">The sequence shown here is derived from an EMBL/GenBank/DDBJ whole genome shotgun (WGS) entry which is preliminary data.</text>
</comment>
<reference evidence="2" key="1">
    <citation type="journal article" date="2022" name="Mol. Ecol. Resour.">
        <title>The genomes of chicory, endive, great burdock and yacon provide insights into Asteraceae palaeo-polyploidization history and plant inulin production.</title>
        <authorList>
            <person name="Fan W."/>
            <person name="Wang S."/>
            <person name="Wang H."/>
            <person name="Wang A."/>
            <person name="Jiang F."/>
            <person name="Liu H."/>
            <person name="Zhao H."/>
            <person name="Xu D."/>
            <person name="Zhang Y."/>
        </authorList>
    </citation>
    <scope>NUCLEOTIDE SEQUENCE [LARGE SCALE GENOMIC DNA]</scope>
    <source>
        <strain evidence="2">cv. Yunnan</strain>
    </source>
</reference>
<reference evidence="1 2" key="2">
    <citation type="journal article" date="2022" name="Mol. Ecol. Resour.">
        <title>The genomes of chicory, endive, great burdock and yacon provide insights into Asteraceae paleo-polyploidization history and plant inulin production.</title>
        <authorList>
            <person name="Fan W."/>
            <person name="Wang S."/>
            <person name="Wang H."/>
            <person name="Wang A."/>
            <person name="Jiang F."/>
            <person name="Liu H."/>
            <person name="Zhao H."/>
            <person name="Xu D."/>
            <person name="Zhang Y."/>
        </authorList>
    </citation>
    <scope>NUCLEOTIDE SEQUENCE [LARGE SCALE GENOMIC DNA]</scope>
    <source>
        <strain evidence="2">cv. Yunnan</strain>
        <tissue evidence="1">Leaves</tissue>
    </source>
</reference>